<evidence type="ECO:0000313" key="3">
    <source>
        <dbReference type="Proteomes" id="UP000299102"/>
    </source>
</evidence>
<keyword evidence="1" id="KW-0472">Membrane</keyword>
<organism evidence="2 3">
    <name type="scientific">Eumeta variegata</name>
    <name type="common">Bagworm moth</name>
    <name type="synonym">Eumeta japonica</name>
    <dbReference type="NCBI Taxonomy" id="151549"/>
    <lineage>
        <taxon>Eukaryota</taxon>
        <taxon>Metazoa</taxon>
        <taxon>Ecdysozoa</taxon>
        <taxon>Arthropoda</taxon>
        <taxon>Hexapoda</taxon>
        <taxon>Insecta</taxon>
        <taxon>Pterygota</taxon>
        <taxon>Neoptera</taxon>
        <taxon>Endopterygota</taxon>
        <taxon>Lepidoptera</taxon>
        <taxon>Glossata</taxon>
        <taxon>Ditrysia</taxon>
        <taxon>Tineoidea</taxon>
        <taxon>Psychidae</taxon>
        <taxon>Oiketicinae</taxon>
        <taxon>Eumeta</taxon>
    </lineage>
</organism>
<protein>
    <submittedName>
        <fullName evidence="2">Uncharacterized protein</fullName>
    </submittedName>
</protein>
<gene>
    <name evidence="2" type="ORF">EVAR_97174_1</name>
</gene>
<accession>A0A4C1XTA2</accession>
<proteinExistence type="predicted"/>
<reference evidence="2 3" key="1">
    <citation type="journal article" date="2019" name="Commun. Biol.">
        <title>The bagworm genome reveals a unique fibroin gene that provides high tensile strength.</title>
        <authorList>
            <person name="Kono N."/>
            <person name="Nakamura H."/>
            <person name="Ohtoshi R."/>
            <person name="Tomita M."/>
            <person name="Numata K."/>
            <person name="Arakawa K."/>
        </authorList>
    </citation>
    <scope>NUCLEOTIDE SEQUENCE [LARGE SCALE GENOMIC DNA]</scope>
</reference>
<dbReference type="EMBL" id="BGZK01000951">
    <property type="protein sequence ID" value="GBP66222.1"/>
    <property type="molecule type" value="Genomic_DNA"/>
</dbReference>
<keyword evidence="1" id="KW-1133">Transmembrane helix</keyword>
<evidence type="ECO:0000313" key="2">
    <source>
        <dbReference type="EMBL" id="GBP66222.1"/>
    </source>
</evidence>
<name>A0A4C1XTA2_EUMVA</name>
<sequence length="181" mass="20508">MLRAQSQYAAHDEFVCPTDVNNQRSCAAYSTNSSSTQGSVFKGKKESLSDNPFDCPSVLHFVCLLNPFLKKPVEQKRYLWKRTIQKVSRFPILPPLIAEPVSLHHCDDSPQLRPLTPIFTSETMPQPVCVQMSRVVLVSRTVSQTSNLEFWLGVLLVVFACEMDLIYYHILNAVDVELYGL</sequence>
<keyword evidence="3" id="KW-1185">Reference proteome</keyword>
<feature type="transmembrane region" description="Helical" evidence="1">
    <location>
        <begin position="150"/>
        <end position="171"/>
    </location>
</feature>
<evidence type="ECO:0000256" key="1">
    <source>
        <dbReference type="SAM" id="Phobius"/>
    </source>
</evidence>
<dbReference type="AlphaFoldDB" id="A0A4C1XTA2"/>
<comment type="caution">
    <text evidence="2">The sequence shown here is derived from an EMBL/GenBank/DDBJ whole genome shotgun (WGS) entry which is preliminary data.</text>
</comment>
<dbReference type="Proteomes" id="UP000299102">
    <property type="component" value="Unassembled WGS sequence"/>
</dbReference>
<keyword evidence="1" id="KW-0812">Transmembrane</keyword>